<keyword evidence="1" id="KW-0646">Protease inhibitor</keyword>
<evidence type="ECO:0000256" key="1">
    <source>
        <dbReference type="ARBA" id="ARBA00022690"/>
    </source>
</evidence>
<keyword evidence="2" id="KW-0789">Thiol protease inhibitor</keyword>
<dbReference type="InterPro" id="IPR052781">
    <property type="entry name" value="Cys_protease_inhibitor_I42"/>
</dbReference>
<dbReference type="PANTHER" id="PTHR36530">
    <property type="entry name" value="INHIBITOR OF CYSTEINE PEPTIDASE"/>
    <property type="match status" value="1"/>
</dbReference>
<dbReference type="AlphaFoldDB" id="A0A484F4W3"/>
<evidence type="ECO:0000256" key="2">
    <source>
        <dbReference type="ARBA" id="ARBA00022704"/>
    </source>
</evidence>
<dbReference type="OrthoDB" id="28968at2157"/>
<dbReference type="Gene3D" id="2.60.40.2020">
    <property type="match status" value="2"/>
</dbReference>
<dbReference type="Proteomes" id="UP000294855">
    <property type="component" value="Unassembled WGS sequence"/>
</dbReference>
<dbReference type="EMBL" id="SNYS01000009">
    <property type="protein sequence ID" value="TDQ68305.1"/>
    <property type="molecule type" value="Genomic_DNA"/>
</dbReference>
<dbReference type="SUPFAM" id="SSF141066">
    <property type="entry name" value="ICP-like"/>
    <property type="match status" value="2"/>
</dbReference>
<organism evidence="4 5">
    <name type="scientific">Methanimicrococcus blatticola</name>
    <dbReference type="NCBI Taxonomy" id="91560"/>
    <lineage>
        <taxon>Archaea</taxon>
        <taxon>Methanobacteriati</taxon>
        <taxon>Methanobacteriota</taxon>
        <taxon>Stenosarchaea group</taxon>
        <taxon>Methanomicrobia</taxon>
        <taxon>Methanosarcinales</taxon>
        <taxon>Methanosarcinaceae</taxon>
        <taxon>Methanimicrococcus</taxon>
    </lineage>
</organism>
<accession>A0A484F4W3</accession>
<sequence>MKNLTKLLILVGLVLAVAFSGCLGSNDGNETENNTTVDPTHFYKNVTLTENDTTVKFEFTANPSTGYIWDVTPDKAGILNETINNTATPDRPGASGVQTFAYKAEAPGTVSLNFKYERSFEDGSTVEDLTYVIQVHQNNTVEILSVSTPTGNLLPIAKNATLEKNDTVIKMMFTENPTTGYSWNITMKPSDVLNMTADHFDAPATDAAGTPGVHTWEFASLKAGTVSLVFDHNRSFENSSTTETATFDLKTNSDNTVEIRAISFDTVN</sequence>
<dbReference type="PROSITE" id="PS51257">
    <property type="entry name" value="PROKAR_LIPOPROTEIN"/>
    <property type="match status" value="1"/>
</dbReference>
<comment type="caution">
    <text evidence="4">The sequence shown here is derived from an EMBL/GenBank/DDBJ whole genome shotgun (WGS) entry which is preliminary data.</text>
</comment>
<dbReference type="Pfam" id="PF09394">
    <property type="entry name" value="Inhibitor_I42"/>
    <property type="match status" value="2"/>
</dbReference>
<feature type="domain" description="Proteinase inhibitor I42 chagasin" evidence="3">
    <location>
        <begin position="52"/>
        <end position="135"/>
    </location>
</feature>
<protein>
    <submittedName>
        <fullName evidence="4">Putative secreted protein</fullName>
    </submittedName>
</protein>
<keyword evidence="5" id="KW-1185">Reference proteome</keyword>
<reference evidence="4 5" key="1">
    <citation type="submission" date="2019-03" db="EMBL/GenBank/DDBJ databases">
        <title>Genomic Encyclopedia of Type Strains, Phase IV (KMG-IV): sequencing the most valuable type-strain genomes for metagenomic binning, comparative biology and taxonomic classification.</title>
        <authorList>
            <person name="Goeker M."/>
        </authorList>
    </citation>
    <scope>NUCLEOTIDE SEQUENCE [LARGE SCALE GENOMIC DNA]</scope>
    <source>
        <strain evidence="4 5">DSM 13328</strain>
    </source>
</reference>
<feature type="domain" description="Proteinase inhibitor I42 chagasin" evidence="3">
    <location>
        <begin position="169"/>
        <end position="250"/>
    </location>
</feature>
<proteinExistence type="predicted"/>
<dbReference type="InterPro" id="IPR036331">
    <property type="entry name" value="Chagasin-like_sf"/>
</dbReference>
<gene>
    <name evidence="4" type="ORF">C7391_1246</name>
</gene>
<evidence type="ECO:0000313" key="4">
    <source>
        <dbReference type="EMBL" id="TDQ68305.1"/>
    </source>
</evidence>
<dbReference type="GO" id="GO:0004869">
    <property type="term" value="F:cysteine-type endopeptidase inhibitor activity"/>
    <property type="evidence" value="ECO:0007669"/>
    <property type="project" value="UniProtKB-KW"/>
</dbReference>
<name>A0A484F4W3_9EURY</name>
<dbReference type="PANTHER" id="PTHR36530:SF1">
    <property type="entry name" value="AMOEBIASIN-1"/>
    <property type="match status" value="1"/>
</dbReference>
<evidence type="ECO:0000313" key="5">
    <source>
        <dbReference type="Proteomes" id="UP000294855"/>
    </source>
</evidence>
<evidence type="ECO:0000259" key="3">
    <source>
        <dbReference type="Pfam" id="PF09394"/>
    </source>
</evidence>
<dbReference type="RefSeq" id="WP_133517686.1">
    <property type="nucleotide sequence ID" value="NZ_JAHDUW010000004.1"/>
</dbReference>
<dbReference type="InterPro" id="IPR018990">
    <property type="entry name" value="Prot_inh_I42_chagasin"/>
</dbReference>